<keyword evidence="7" id="KW-1133">Transmembrane helix</keyword>
<dbReference type="SUPFAM" id="SSF51445">
    <property type="entry name" value="(Trans)glycosidases"/>
    <property type="match status" value="1"/>
</dbReference>
<evidence type="ECO:0000313" key="8">
    <source>
        <dbReference type="EMBL" id="CAB9500876.1"/>
    </source>
</evidence>
<proteinExistence type="predicted"/>
<evidence type="ECO:0000256" key="1">
    <source>
        <dbReference type="ARBA" id="ARBA00022801"/>
    </source>
</evidence>
<dbReference type="GO" id="GO:0009251">
    <property type="term" value="P:glucan catabolic process"/>
    <property type="evidence" value="ECO:0007669"/>
    <property type="project" value="TreeGrafter"/>
</dbReference>
<dbReference type="EMBL" id="CAICTM010000093">
    <property type="protein sequence ID" value="CAB9500876.1"/>
    <property type="molecule type" value="Genomic_DNA"/>
</dbReference>
<protein>
    <recommendedName>
        <fullName evidence="6">glucan 1,3-beta-glucosidase</fullName>
        <ecNumber evidence="6">3.2.1.58</ecNumber>
    </recommendedName>
</protein>
<sequence>MAATTHTQDPMHLEPIFVNPRSPHRWVRGVNLGGWLLLERYISPFQFSITSCHLEGDFCWYPGQASAPPEDSPEYQLCDLYACQPHLIENVDNIVDYPIDEYTLSSSFSSKETGAQWLNFHFEHFLKREDLVAIKEAGATHVRVPVPHFMLEEPRDDEPWIAGDRWKYFVRAAKWCREIGLEMWPDLHTVPGSQNGFDNGGQYLNIPTCNGWAYSQQNILRTVEAVKNMAHAIKRYGLDDVVTGVGLLNEPFTGCDQGIVRHYYQLGLEAVRGILGKNTAVYISDIFEANKFNDGFWQGSSEYENTFLDSHYYHVFGERSRSLSPRGHIAYVCQKNYREATSCCYENPPANTKVSTGMKRMFGEWSVSYDTLVVLKLYNVTAGIAKTGIAPYFDRQIPPARQDFLRNFAKAQMIAYEAAEVGTSAGWFYWTFKMEGGVFAEWDFLRGIREGWLPKVPPVNVSSEEFFDTTCHNLIFRTDDSMKIVKEYPDPDNLPENTWFGDEIDDDVVVSHGDSLLKGWKGSSSKNGAGLSFDSAHGIRNNIFLCAAIMFFGYAVWRVCFKGRRQRKGYTELEQTN</sequence>
<dbReference type="PANTHER" id="PTHR31297:SF34">
    <property type="entry name" value="GLUCAN 1,3-BETA-GLUCOSIDASE 2"/>
    <property type="match status" value="1"/>
</dbReference>
<dbReference type="AlphaFoldDB" id="A0A9N8H4U1"/>
<keyword evidence="9" id="KW-1185">Reference proteome</keyword>
<dbReference type="Proteomes" id="UP001153069">
    <property type="component" value="Unassembled WGS sequence"/>
</dbReference>
<dbReference type="Gene3D" id="3.20.20.80">
    <property type="entry name" value="Glycosidases"/>
    <property type="match status" value="1"/>
</dbReference>
<keyword evidence="3" id="KW-0326">Glycosidase</keyword>
<evidence type="ECO:0000256" key="5">
    <source>
        <dbReference type="ARBA" id="ARBA00036824"/>
    </source>
</evidence>
<keyword evidence="7" id="KW-0812">Transmembrane</keyword>
<dbReference type="GO" id="GO:0005576">
    <property type="term" value="C:extracellular region"/>
    <property type="evidence" value="ECO:0007669"/>
    <property type="project" value="TreeGrafter"/>
</dbReference>
<comment type="caution">
    <text evidence="8">The sequence shown here is derived from an EMBL/GenBank/DDBJ whole genome shotgun (WGS) entry which is preliminary data.</text>
</comment>
<keyword evidence="7" id="KW-0472">Membrane</keyword>
<dbReference type="InterPro" id="IPR050386">
    <property type="entry name" value="Glycosyl_hydrolase_5"/>
</dbReference>
<keyword evidence="2" id="KW-0325">Glycoprotein</keyword>
<evidence type="ECO:0000256" key="7">
    <source>
        <dbReference type="SAM" id="Phobius"/>
    </source>
</evidence>
<feature type="transmembrane region" description="Helical" evidence="7">
    <location>
        <begin position="542"/>
        <end position="561"/>
    </location>
</feature>
<organism evidence="8 9">
    <name type="scientific">Seminavis robusta</name>
    <dbReference type="NCBI Taxonomy" id="568900"/>
    <lineage>
        <taxon>Eukaryota</taxon>
        <taxon>Sar</taxon>
        <taxon>Stramenopiles</taxon>
        <taxon>Ochrophyta</taxon>
        <taxon>Bacillariophyta</taxon>
        <taxon>Bacillariophyceae</taxon>
        <taxon>Bacillariophycidae</taxon>
        <taxon>Naviculales</taxon>
        <taxon>Naviculaceae</taxon>
        <taxon>Seminavis</taxon>
    </lineage>
</organism>
<dbReference type="GO" id="GO:0009986">
    <property type="term" value="C:cell surface"/>
    <property type="evidence" value="ECO:0007669"/>
    <property type="project" value="TreeGrafter"/>
</dbReference>
<comment type="catalytic activity">
    <reaction evidence="5">
        <text>Successive hydrolysis of beta-D-glucose units from the non-reducing ends of (1-&gt;3)-beta-D-glucans, releasing alpha-glucose.</text>
        <dbReference type="EC" id="3.2.1.58"/>
    </reaction>
</comment>
<gene>
    <name evidence="8" type="ORF">SEMRO_94_G048880.1</name>
</gene>
<evidence type="ECO:0000256" key="4">
    <source>
        <dbReference type="ARBA" id="ARBA00023316"/>
    </source>
</evidence>
<dbReference type="PANTHER" id="PTHR31297">
    <property type="entry name" value="GLUCAN ENDO-1,6-BETA-GLUCOSIDASE B"/>
    <property type="match status" value="1"/>
</dbReference>
<dbReference type="InterPro" id="IPR017853">
    <property type="entry name" value="GH"/>
</dbReference>
<dbReference type="OrthoDB" id="1887033at2759"/>
<accession>A0A9N8H4U1</accession>
<evidence type="ECO:0000256" key="3">
    <source>
        <dbReference type="ARBA" id="ARBA00023295"/>
    </source>
</evidence>
<keyword evidence="1" id="KW-0378">Hydrolase</keyword>
<keyword evidence="4" id="KW-0961">Cell wall biogenesis/degradation</keyword>
<evidence type="ECO:0000256" key="6">
    <source>
        <dbReference type="ARBA" id="ARBA00038929"/>
    </source>
</evidence>
<reference evidence="8" key="1">
    <citation type="submission" date="2020-06" db="EMBL/GenBank/DDBJ databases">
        <authorList>
            <consortium name="Plant Systems Biology data submission"/>
        </authorList>
    </citation>
    <scope>NUCLEOTIDE SEQUENCE</scope>
    <source>
        <strain evidence="8">D6</strain>
    </source>
</reference>
<name>A0A9N8H4U1_9STRA</name>
<dbReference type="GO" id="GO:0004338">
    <property type="term" value="F:glucan exo-1,3-beta-glucosidase activity"/>
    <property type="evidence" value="ECO:0007669"/>
    <property type="project" value="UniProtKB-EC"/>
</dbReference>
<dbReference type="GO" id="GO:0071555">
    <property type="term" value="P:cell wall organization"/>
    <property type="evidence" value="ECO:0007669"/>
    <property type="project" value="UniProtKB-KW"/>
</dbReference>
<evidence type="ECO:0000256" key="2">
    <source>
        <dbReference type="ARBA" id="ARBA00023180"/>
    </source>
</evidence>
<dbReference type="EC" id="3.2.1.58" evidence="6"/>
<evidence type="ECO:0000313" key="9">
    <source>
        <dbReference type="Proteomes" id="UP001153069"/>
    </source>
</evidence>